<gene>
    <name evidence="4" type="ORF">QO011_004453</name>
</gene>
<evidence type="ECO:0000313" key="4">
    <source>
        <dbReference type="EMBL" id="MDQ0471428.1"/>
    </source>
</evidence>
<evidence type="ECO:0000256" key="2">
    <source>
        <dbReference type="SAM" id="Phobius"/>
    </source>
</evidence>
<dbReference type="InterPro" id="IPR045531">
    <property type="entry name" value="DUF6468"/>
</dbReference>
<evidence type="ECO:0000313" key="5">
    <source>
        <dbReference type="Proteomes" id="UP001242480"/>
    </source>
</evidence>
<feature type="compositionally biased region" description="Low complexity" evidence="1">
    <location>
        <begin position="118"/>
        <end position="127"/>
    </location>
</feature>
<sequence length="175" mass="18250">MSTSLLGLAIESLVAILLVMTIGYCWILNRRLMRLRADEAMLRGIAAELIAATGAAERAIGTLKTMATDCDRTLAQRLASAEDLSGEIAAQIQAGETVLDRIAQITEAARPPRPAPAMPRLEPVAAPAVPPPPIAAAAPPRPSHRERTGATARAAAALAETLARRAGLHERGAAA</sequence>
<dbReference type="EMBL" id="JAUSVX010000009">
    <property type="protein sequence ID" value="MDQ0471428.1"/>
    <property type="molecule type" value="Genomic_DNA"/>
</dbReference>
<feature type="transmembrane region" description="Helical" evidence="2">
    <location>
        <begin position="6"/>
        <end position="27"/>
    </location>
</feature>
<keyword evidence="5" id="KW-1185">Reference proteome</keyword>
<evidence type="ECO:0000256" key="1">
    <source>
        <dbReference type="SAM" id="MobiDB-lite"/>
    </source>
</evidence>
<keyword evidence="2" id="KW-0472">Membrane</keyword>
<organism evidence="4 5">
    <name type="scientific">Labrys wisconsinensis</name>
    <dbReference type="NCBI Taxonomy" id="425677"/>
    <lineage>
        <taxon>Bacteria</taxon>
        <taxon>Pseudomonadati</taxon>
        <taxon>Pseudomonadota</taxon>
        <taxon>Alphaproteobacteria</taxon>
        <taxon>Hyphomicrobiales</taxon>
        <taxon>Xanthobacteraceae</taxon>
        <taxon>Labrys</taxon>
    </lineage>
</organism>
<feature type="region of interest" description="Disordered" evidence="1">
    <location>
        <begin position="109"/>
        <end position="153"/>
    </location>
</feature>
<dbReference type="Proteomes" id="UP001242480">
    <property type="component" value="Unassembled WGS sequence"/>
</dbReference>
<protein>
    <recommendedName>
        <fullName evidence="3">DUF6468 domain-containing protein</fullName>
    </recommendedName>
</protein>
<evidence type="ECO:0000259" key="3">
    <source>
        <dbReference type="Pfam" id="PF20072"/>
    </source>
</evidence>
<dbReference type="Pfam" id="PF20072">
    <property type="entry name" value="DUF6468"/>
    <property type="match status" value="1"/>
</dbReference>
<dbReference type="RefSeq" id="WP_307276559.1">
    <property type="nucleotide sequence ID" value="NZ_JAUSVX010000009.1"/>
</dbReference>
<comment type="caution">
    <text evidence="4">The sequence shown here is derived from an EMBL/GenBank/DDBJ whole genome shotgun (WGS) entry which is preliminary data.</text>
</comment>
<reference evidence="4 5" key="1">
    <citation type="submission" date="2023-07" db="EMBL/GenBank/DDBJ databases">
        <title>Genomic Encyclopedia of Type Strains, Phase IV (KMG-IV): sequencing the most valuable type-strain genomes for metagenomic binning, comparative biology and taxonomic classification.</title>
        <authorList>
            <person name="Goeker M."/>
        </authorList>
    </citation>
    <scope>NUCLEOTIDE SEQUENCE [LARGE SCALE GENOMIC DNA]</scope>
    <source>
        <strain evidence="4 5">DSM 19619</strain>
    </source>
</reference>
<feature type="domain" description="DUF6468" evidence="3">
    <location>
        <begin position="35"/>
        <end position="110"/>
    </location>
</feature>
<keyword evidence="2" id="KW-0812">Transmembrane</keyword>
<keyword evidence="2" id="KW-1133">Transmembrane helix</keyword>
<name>A0ABU0JAY0_9HYPH</name>
<accession>A0ABU0JAY0</accession>
<proteinExistence type="predicted"/>